<evidence type="ECO:0000313" key="9">
    <source>
        <dbReference type="Proteomes" id="UP000614460"/>
    </source>
</evidence>
<keyword evidence="6" id="KW-0812">Transmembrane</keyword>
<sequence length="304" mass="33529">MNLIVIMSSAISGTLVAIGTGDLYNDMFYLAVFILLIAVLIAAIAINRALKSMLKVTMPEVVKEEERLAVERKISRRNYWKGTWNYIMGLKPIEQEKDLVIDDHEYDGISELNNPIPVWFNALFYSSVVFAVVYLLIYQVFGWGLNQDQEYEREMAKAEIAKQEYLAQSANLFDENTIEVDETGTLAANGKGIFATNCAACHGGSGEGTIGPNLTDRFWLHGGEIKDIFHTVKYGVPEKGMVPWEQTLTPAQIAEVSNYIITLRDSKPANPKGAEGEEIVKYESEGGAAESAEGEAPADSTATN</sequence>
<reference evidence="8" key="1">
    <citation type="journal article" date="2014" name="Int. J. Syst. Evol. Microbiol.">
        <title>Complete genome sequence of Corynebacterium casei LMG S-19264T (=DSM 44701T), isolated from a smear-ripened cheese.</title>
        <authorList>
            <consortium name="US DOE Joint Genome Institute (JGI-PGF)"/>
            <person name="Walter F."/>
            <person name="Albersmeier A."/>
            <person name="Kalinowski J."/>
            <person name="Ruckert C."/>
        </authorList>
    </citation>
    <scope>NUCLEOTIDE SEQUENCE</scope>
    <source>
        <strain evidence="8">CGMCC 1.15966</strain>
    </source>
</reference>
<accession>A0A8H9FYI7</accession>
<dbReference type="PANTHER" id="PTHR33751:SF1">
    <property type="entry name" value="CBB3-TYPE CYTOCHROME C OXIDASE SUBUNIT FIXP"/>
    <property type="match status" value="1"/>
</dbReference>
<dbReference type="Pfam" id="PF14715">
    <property type="entry name" value="FixP_N"/>
    <property type="match status" value="1"/>
</dbReference>
<keyword evidence="2 4" id="KW-0479">Metal-binding</keyword>
<keyword evidence="6" id="KW-1133">Transmembrane helix</keyword>
<keyword evidence="9" id="KW-1185">Reference proteome</keyword>
<evidence type="ECO:0000256" key="1">
    <source>
        <dbReference type="ARBA" id="ARBA00022617"/>
    </source>
</evidence>
<feature type="transmembrane region" description="Helical" evidence="6">
    <location>
        <begin position="27"/>
        <end position="46"/>
    </location>
</feature>
<feature type="compositionally biased region" description="Low complexity" evidence="5">
    <location>
        <begin position="285"/>
        <end position="304"/>
    </location>
</feature>
<keyword evidence="1 4" id="KW-0349">Heme</keyword>
<evidence type="ECO:0000259" key="7">
    <source>
        <dbReference type="PROSITE" id="PS51007"/>
    </source>
</evidence>
<dbReference type="InterPro" id="IPR032858">
    <property type="entry name" value="CcoP_N"/>
</dbReference>
<evidence type="ECO:0000256" key="2">
    <source>
        <dbReference type="ARBA" id="ARBA00022723"/>
    </source>
</evidence>
<dbReference type="GO" id="GO:0009055">
    <property type="term" value="F:electron transfer activity"/>
    <property type="evidence" value="ECO:0007669"/>
    <property type="project" value="InterPro"/>
</dbReference>
<feature type="region of interest" description="Disordered" evidence="5">
    <location>
        <begin position="265"/>
        <end position="304"/>
    </location>
</feature>
<dbReference type="Proteomes" id="UP000614460">
    <property type="component" value="Unassembled WGS sequence"/>
</dbReference>
<comment type="caution">
    <text evidence="8">The sequence shown here is derived from an EMBL/GenBank/DDBJ whole genome shotgun (WGS) entry which is preliminary data.</text>
</comment>
<feature type="compositionally biased region" description="Basic and acidic residues" evidence="5">
    <location>
        <begin position="274"/>
        <end position="284"/>
    </location>
</feature>
<reference evidence="8" key="2">
    <citation type="submission" date="2020-09" db="EMBL/GenBank/DDBJ databases">
        <authorList>
            <person name="Sun Q."/>
            <person name="Zhou Y."/>
        </authorList>
    </citation>
    <scope>NUCLEOTIDE SEQUENCE</scope>
    <source>
        <strain evidence="8">CGMCC 1.15966</strain>
    </source>
</reference>
<dbReference type="InterPro" id="IPR009056">
    <property type="entry name" value="Cyt_c-like_dom"/>
</dbReference>
<dbReference type="PANTHER" id="PTHR33751">
    <property type="entry name" value="CBB3-TYPE CYTOCHROME C OXIDASE SUBUNIT FIXP"/>
    <property type="match status" value="1"/>
</dbReference>
<dbReference type="InterPro" id="IPR038414">
    <property type="entry name" value="CcoP_N_sf"/>
</dbReference>
<dbReference type="Pfam" id="PF13442">
    <property type="entry name" value="Cytochrome_CBB3"/>
    <property type="match status" value="1"/>
</dbReference>
<feature type="domain" description="Cytochrome c" evidence="7">
    <location>
        <begin position="185"/>
        <end position="264"/>
    </location>
</feature>
<dbReference type="SUPFAM" id="SSF46626">
    <property type="entry name" value="Cytochrome c"/>
    <property type="match status" value="1"/>
</dbReference>
<gene>
    <name evidence="8" type="primary">ccoP</name>
    <name evidence="8" type="ORF">GCM10011516_14080</name>
</gene>
<dbReference type="PROSITE" id="PS51007">
    <property type="entry name" value="CYTC"/>
    <property type="match status" value="1"/>
</dbReference>
<keyword evidence="3 4" id="KW-0408">Iron</keyword>
<keyword evidence="6" id="KW-0472">Membrane</keyword>
<evidence type="ECO:0000256" key="3">
    <source>
        <dbReference type="ARBA" id="ARBA00023004"/>
    </source>
</evidence>
<proteinExistence type="predicted"/>
<dbReference type="Gene3D" id="6.10.280.130">
    <property type="match status" value="1"/>
</dbReference>
<feature type="transmembrane region" description="Helical" evidence="6">
    <location>
        <begin position="122"/>
        <end position="145"/>
    </location>
</feature>
<evidence type="ECO:0000256" key="6">
    <source>
        <dbReference type="SAM" id="Phobius"/>
    </source>
</evidence>
<dbReference type="Gene3D" id="1.10.760.10">
    <property type="entry name" value="Cytochrome c-like domain"/>
    <property type="match status" value="1"/>
</dbReference>
<dbReference type="InterPro" id="IPR036909">
    <property type="entry name" value="Cyt_c-like_dom_sf"/>
</dbReference>
<dbReference type="InterPro" id="IPR050597">
    <property type="entry name" value="Cytochrome_c_Oxidase_Subunit"/>
</dbReference>
<dbReference type="GO" id="GO:0020037">
    <property type="term" value="F:heme binding"/>
    <property type="evidence" value="ECO:0007669"/>
    <property type="project" value="InterPro"/>
</dbReference>
<organism evidence="8 9">
    <name type="scientific">Sphingobacterium cellulitidis</name>
    <dbReference type="NCBI Taxonomy" id="1768011"/>
    <lineage>
        <taxon>Bacteria</taxon>
        <taxon>Pseudomonadati</taxon>
        <taxon>Bacteroidota</taxon>
        <taxon>Sphingobacteriia</taxon>
        <taxon>Sphingobacteriales</taxon>
        <taxon>Sphingobacteriaceae</taxon>
        <taxon>Sphingobacterium</taxon>
    </lineage>
</organism>
<evidence type="ECO:0000256" key="4">
    <source>
        <dbReference type="PROSITE-ProRule" id="PRU00433"/>
    </source>
</evidence>
<evidence type="ECO:0000256" key="5">
    <source>
        <dbReference type="SAM" id="MobiDB-lite"/>
    </source>
</evidence>
<name>A0A8H9FYI7_9SPHI</name>
<protein>
    <submittedName>
        <fullName evidence="8">Cytochrome c oxidase subunit III</fullName>
    </submittedName>
</protein>
<dbReference type="GO" id="GO:0046872">
    <property type="term" value="F:metal ion binding"/>
    <property type="evidence" value="ECO:0007669"/>
    <property type="project" value="UniProtKB-KW"/>
</dbReference>
<dbReference type="RefSeq" id="WP_094258179.1">
    <property type="nucleotide sequence ID" value="NZ_BMKM01000002.1"/>
</dbReference>
<dbReference type="EMBL" id="BMKM01000002">
    <property type="protein sequence ID" value="GGE17545.1"/>
    <property type="molecule type" value="Genomic_DNA"/>
</dbReference>
<evidence type="ECO:0000313" key="8">
    <source>
        <dbReference type="EMBL" id="GGE17545.1"/>
    </source>
</evidence>
<dbReference type="AlphaFoldDB" id="A0A8H9FYI7"/>